<dbReference type="Gene3D" id="3.30.720.90">
    <property type="match status" value="1"/>
</dbReference>
<reference evidence="1 2" key="1">
    <citation type="journal article" date="2020" name="Nat. Commun.">
        <title>The structures of two archaeal type IV pili illuminate evolutionary relationships.</title>
        <authorList>
            <person name="Wang F."/>
            <person name="Baquero D.P."/>
            <person name="Su Z."/>
            <person name="Beltran L.C."/>
            <person name="Prangishvili D."/>
            <person name="Krupovic M."/>
            <person name="Egelman E.H."/>
        </authorList>
    </citation>
    <scope>NUCLEOTIDE SEQUENCE [LARGE SCALE GENOMIC DNA]</scope>
    <source>
        <strain evidence="1 2">2GA</strain>
    </source>
</reference>
<dbReference type="GeneID" id="5055621"/>
<gene>
    <name evidence="1" type="ORF">HC235_01635</name>
</gene>
<sequence>MPKEVFLLALWRQFGEKAEEVRVKRYQDYVKLKARLAGYLYTIKLPPDKAEQVLAELKAKNIRVEEV</sequence>
<dbReference type="InterPro" id="IPR038464">
    <property type="entry name" value="Ribosomal_eL38_sf"/>
</dbReference>
<keyword evidence="1" id="KW-0689">Ribosomal protein</keyword>
<dbReference type="GO" id="GO:0005840">
    <property type="term" value="C:ribosome"/>
    <property type="evidence" value="ECO:0007669"/>
    <property type="project" value="UniProtKB-KW"/>
</dbReference>
<name>A0A7L4P9Z2_9CREN</name>
<accession>A0A7L4P9Z2</accession>
<keyword evidence="2" id="KW-1185">Reference proteome</keyword>
<comment type="caution">
    <text evidence="1">The sequence shown here is derived from an EMBL/GenBank/DDBJ whole genome shotgun (WGS) entry which is preliminary data.</text>
</comment>
<organism evidence="1 2">
    <name type="scientific">Pyrobaculum arsenaticum</name>
    <dbReference type="NCBI Taxonomy" id="121277"/>
    <lineage>
        <taxon>Archaea</taxon>
        <taxon>Thermoproteota</taxon>
        <taxon>Thermoprotei</taxon>
        <taxon>Thermoproteales</taxon>
        <taxon>Thermoproteaceae</taxon>
        <taxon>Pyrobaculum</taxon>
    </lineage>
</organism>
<protein>
    <submittedName>
        <fullName evidence="1">50S ribosomal protein L38e</fullName>
    </submittedName>
</protein>
<keyword evidence="1" id="KW-0687">Ribonucleoprotein</keyword>
<dbReference type="RefSeq" id="WP_011900276.1">
    <property type="nucleotide sequence ID" value="NZ_JAAVJF010000001.1"/>
</dbReference>
<dbReference type="OMA" id="EIRVKRY"/>
<proteinExistence type="predicted"/>
<evidence type="ECO:0000313" key="1">
    <source>
        <dbReference type="EMBL" id="NYR14686.1"/>
    </source>
</evidence>
<dbReference type="EMBL" id="JAAVJF010000001">
    <property type="protein sequence ID" value="NYR14686.1"/>
    <property type="molecule type" value="Genomic_DNA"/>
</dbReference>
<dbReference type="AlphaFoldDB" id="A0A7L4P9Z2"/>
<dbReference type="Proteomes" id="UP000554766">
    <property type="component" value="Unassembled WGS sequence"/>
</dbReference>
<evidence type="ECO:0000313" key="2">
    <source>
        <dbReference type="Proteomes" id="UP000554766"/>
    </source>
</evidence>